<feature type="domain" description="ATP-grasp" evidence="1">
    <location>
        <begin position="138"/>
        <end position="295"/>
    </location>
</feature>
<dbReference type="InterPro" id="IPR025643">
    <property type="entry name" value="R2K_3"/>
</dbReference>
<evidence type="ECO:0000313" key="2">
    <source>
        <dbReference type="EMBL" id="GGQ96602.1"/>
    </source>
</evidence>
<dbReference type="AlphaFoldDB" id="A0A918BY41"/>
<gene>
    <name evidence="2" type="ORF">GCM10008957_06080</name>
</gene>
<dbReference type="RefSeq" id="WP_189088036.1">
    <property type="nucleotide sequence ID" value="NZ_BMQL01000002.1"/>
</dbReference>
<dbReference type="Proteomes" id="UP000603865">
    <property type="component" value="Unassembled WGS sequence"/>
</dbReference>
<name>A0A918BY41_9DEIO</name>
<comment type="caution">
    <text evidence="2">The sequence shown here is derived from an EMBL/GenBank/DDBJ whole genome shotgun (WGS) entry which is preliminary data.</text>
</comment>
<reference evidence="2" key="2">
    <citation type="submission" date="2020-09" db="EMBL/GenBank/DDBJ databases">
        <authorList>
            <person name="Sun Q."/>
            <person name="Ohkuma M."/>
        </authorList>
    </citation>
    <scope>NUCLEOTIDE SEQUENCE</scope>
    <source>
        <strain evidence="2">JCM 31311</strain>
    </source>
</reference>
<proteinExistence type="predicted"/>
<sequence length="305" mass="34365">MFLYPAEPFSQRVPDEAYAQEHALAEQMEQPAALIDIEALLDGQLSRALRWVPPSPDSHSAIYRGWMLRPEVYEALYVALQQRNWHLLNTPAQYRHTHHLPDSFPAIADHSPRTVWLPASSPAELDWNAVQSALSSFGPGGVIVKDYVKSRKHEWHEACFIPDAADSAHATQVIQTFLTRQGNEFQGGLVLRAFEEFAALTEHSRSGMPLTREYRLFFLDGTIISADAYWEEGEYPAEALPLASFWATGKRVHSRFFTMDVAQRQDGVWRVVELGDGQVAGLPERMDRSRLYAALSSVLPKPAHG</sequence>
<keyword evidence="3" id="KW-1185">Reference proteome</keyword>
<reference evidence="2" key="1">
    <citation type="journal article" date="2014" name="Int. J. Syst. Evol. Microbiol.">
        <title>Complete genome sequence of Corynebacterium casei LMG S-19264T (=DSM 44701T), isolated from a smear-ripened cheese.</title>
        <authorList>
            <consortium name="US DOE Joint Genome Institute (JGI-PGF)"/>
            <person name="Walter F."/>
            <person name="Albersmeier A."/>
            <person name="Kalinowski J."/>
            <person name="Ruckert C."/>
        </authorList>
    </citation>
    <scope>NUCLEOTIDE SEQUENCE</scope>
    <source>
        <strain evidence="2">JCM 31311</strain>
    </source>
</reference>
<accession>A0A918BY41</accession>
<evidence type="ECO:0000313" key="3">
    <source>
        <dbReference type="Proteomes" id="UP000603865"/>
    </source>
</evidence>
<dbReference type="EMBL" id="BMQL01000002">
    <property type="protein sequence ID" value="GGQ96602.1"/>
    <property type="molecule type" value="Genomic_DNA"/>
</dbReference>
<protein>
    <recommendedName>
        <fullName evidence="1">ATP-grasp domain-containing protein</fullName>
    </recommendedName>
</protein>
<organism evidence="2 3">
    <name type="scientific">Deinococcus ruber</name>
    <dbReference type="NCBI Taxonomy" id="1848197"/>
    <lineage>
        <taxon>Bacteria</taxon>
        <taxon>Thermotogati</taxon>
        <taxon>Deinococcota</taxon>
        <taxon>Deinococci</taxon>
        <taxon>Deinococcales</taxon>
        <taxon>Deinococcaceae</taxon>
        <taxon>Deinococcus</taxon>
    </lineage>
</organism>
<evidence type="ECO:0000259" key="1">
    <source>
        <dbReference type="Pfam" id="PF14243"/>
    </source>
</evidence>
<dbReference type="Pfam" id="PF14243">
    <property type="entry name" value="R2K_3"/>
    <property type="match status" value="1"/>
</dbReference>